<protein>
    <recommendedName>
        <fullName evidence="4">Orotate phosphoribosyltransferase</fullName>
    </recommendedName>
</protein>
<dbReference type="STRING" id="197479.BFW38_01140"/>
<gene>
    <name evidence="2" type="ORF">BFW38_01140</name>
</gene>
<evidence type="ECO:0000256" key="1">
    <source>
        <dbReference type="SAM" id="SignalP"/>
    </source>
</evidence>
<feature type="chain" id="PRO_5009119583" description="Orotate phosphoribosyltransferase" evidence="1">
    <location>
        <begin position="21"/>
        <end position="160"/>
    </location>
</feature>
<keyword evidence="3" id="KW-1185">Reference proteome</keyword>
<reference evidence="2 3" key="1">
    <citation type="submission" date="2016-08" db="EMBL/GenBank/DDBJ databases">
        <authorList>
            <person name="Seilhamer J.J."/>
        </authorList>
    </citation>
    <scope>NUCLEOTIDE SEQUENCE [LARGE SCALE GENOMIC DNA]</scope>
    <source>
        <strain evidence="2 3">PH27A</strain>
    </source>
</reference>
<evidence type="ECO:0000313" key="3">
    <source>
        <dbReference type="Proteomes" id="UP000094291"/>
    </source>
</evidence>
<proteinExistence type="predicted"/>
<evidence type="ECO:0008006" key="4">
    <source>
        <dbReference type="Google" id="ProtNLM"/>
    </source>
</evidence>
<comment type="caution">
    <text evidence="2">The sequence shown here is derived from an EMBL/GenBank/DDBJ whole genome shotgun (WGS) entry which is preliminary data.</text>
</comment>
<organism evidence="2 3">
    <name type="scientific">Terasakiispira papahanaumokuakeensis</name>
    <dbReference type="NCBI Taxonomy" id="197479"/>
    <lineage>
        <taxon>Bacteria</taxon>
        <taxon>Pseudomonadati</taxon>
        <taxon>Pseudomonadota</taxon>
        <taxon>Gammaproteobacteria</taxon>
        <taxon>Oceanospirillales</taxon>
        <taxon>Terasakiispira</taxon>
    </lineage>
</organism>
<dbReference type="OrthoDB" id="334910at2"/>
<dbReference type="Pfam" id="PF11220">
    <property type="entry name" value="DUF3015"/>
    <property type="match status" value="1"/>
</dbReference>
<feature type="signal peptide" evidence="1">
    <location>
        <begin position="1"/>
        <end position="20"/>
    </location>
</feature>
<evidence type="ECO:0000313" key="2">
    <source>
        <dbReference type="EMBL" id="ODC02351.1"/>
    </source>
</evidence>
<accession>A0A1E2V5U2</accession>
<dbReference type="EMBL" id="MDTQ01000001">
    <property type="protein sequence ID" value="ODC02351.1"/>
    <property type="molecule type" value="Genomic_DNA"/>
</dbReference>
<name>A0A1E2V5U2_9GAMM</name>
<dbReference type="Proteomes" id="UP000094291">
    <property type="component" value="Unassembled WGS sequence"/>
</dbReference>
<keyword evidence="1" id="KW-0732">Signal</keyword>
<dbReference type="InterPro" id="IPR021383">
    <property type="entry name" value="DUF3015"/>
</dbReference>
<dbReference type="AlphaFoldDB" id="A0A1E2V5U2"/>
<dbReference type="RefSeq" id="WP_068996735.1">
    <property type="nucleotide sequence ID" value="NZ_MDTQ01000001.1"/>
</dbReference>
<sequence>MKKMIAAAVLAAMPFTAAQADPDAGCGLGSMIFAGKTGLTFKVLAATTNGSSGNQTFGMSFGTLGCDGKGTVSSREKISMFIDNNLDNLARDMSRGEGESLDTLAALWGMDSAEKAQLSTLAKNNFGQVFSSESVTAQDVVNNLNALMADDQALSQYTLS</sequence>